<evidence type="ECO:0000313" key="2">
    <source>
        <dbReference type="Proteomes" id="UP000030659"/>
    </source>
</evidence>
<protein>
    <submittedName>
        <fullName evidence="1">Uncharacterized protein</fullName>
    </submittedName>
</protein>
<dbReference type="AlphaFoldDB" id="W7AJV0"/>
<gene>
    <name evidence="1" type="ORF">YYG_00865</name>
</gene>
<accession>W7AJV0</accession>
<reference evidence="1 2" key="1">
    <citation type="submission" date="2013-02" db="EMBL/GenBank/DDBJ databases">
        <title>The Genome Sequence of Plasmodium vinckei petteri CR.</title>
        <authorList>
            <consortium name="The Broad Institute Genome Sequencing Platform"/>
            <consortium name="The Broad Institute Genome Sequencing Center for Infectious Disease"/>
            <person name="Neafsey D."/>
            <person name="Cheeseman I."/>
            <person name="Volkman S."/>
            <person name="Adams J."/>
            <person name="Walker B."/>
            <person name="Young S.K."/>
            <person name="Zeng Q."/>
            <person name="Gargeya S."/>
            <person name="Fitzgerald M."/>
            <person name="Haas B."/>
            <person name="Abouelleil A."/>
            <person name="Alvarado L."/>
            <person name="Arachchi H.M."/>
            <person name="Berlin A.M."/>
            <person name="Chapman S.B."/>
            <person name="Dewar J."/>
            <person name="Goldberg J."/>
            <person name="Griggs A."/>
            <person name="Gujja S."/>
            <person name="Hansen M."/>
            <person name="Howarth C."/>
            <person name="Imamovic A."/>
            <person name="Larimer J."/>
            <person name="McCowan C."/>
            <person name="Murphy C."/>
            <person name="Neiman D."/>
            <person name="Pearson M."/>
            <person name="Priest M."/>
            <person name="Roberts A."/>
            <person name="Saif S."/>
            <person name="Shea T."/>
            <person name="Sisk P."/>
            <person name="Sykes S."/>
            <person name="Wortman J."/>
            <person name="Nusbaum C."/>
            <person name="Birren B."/>
        </authorList>
    </citation>
    <scope>NUCLEOTIDE SEQUENCE [LARGE SCALE GENOMIC DNA]</scope>
    <source>
        <strain evidence="1 2">CR</strain>
    </source>
</reference>
<organism evidence="1 2">
    <name type="scientific">Plasmodium vinckei petteri</name>
    <dbReference type="NCBI Taxonomy" id="138298"/>
    <lineage>
        <taxon>Eukaryota</taxon>
        <taxon>Sar</taxon>
        <taxon>Alveolata</taxon>
        <taxon>Apicomplexa</taxon>
        <taxon>Aconoidasida</taxon>
        <taxon>Haemosporida</taxon>
        <taxon>Plasmodiidae</taxon>
        <taxon>Plasmodium</taxon>
        <taxon>Plasmodium (Vinckeia)</taxon>
    </lineage>
</organism>
<dbReference type="Proteomes" id="UP000030659">
    <property type="component" value="Unassembled WGS sequence"/>
</dbReference>
<dbReference type="EMBL" id="KI965395">
    <property type="protein sequence ID" value="EUD73777.1"/>
    <property type="molecule type" value="Genomic_DNA"/>
</dbReference>
<proteinExistence type="predicted"/>
<evidence type="ECO:0000313" key="1">
    <source>
        <dbReference type="EMBL" id="EUD73777.1"/>
    </source>
</evidence>
<name>W7AJV0_PLAVN</name>
<sequence length="178" mass="21007">MKENKINDEAETKKCDTIHRGSLLDDQFKDTLSNKFLLYNEENHQDKEKTCSQEKIKKEKPKIDRSLIGNFSTDKYKNFLSKIEKSNESIKNMDKESVRIDKDMFDQSYDNIDENCVVMDVSMGIFDVCNENLNDNELREKNITVSEVPIQVNNQKIVKNTYMMEPNEQYEQELIEEL</sequence>